<dbReference type="SUPFAM" id="SSF53098">
    <property type="entry name" value="Ribonuclease H-like"/>
    <property type="match status" value="1"/>
</dbReference>
<dbReference type="AlphaFoldDB" id="A0A9P0F1X8"/>
<reference evidence="7" key="1">
    <citation type="submission" date="2021-12" db="EMBL/GenBank/DDBJ databases">
        <authorList>
            <person name="King R."/>
        </authorList>
    </citation>
    <scope>NUCLEOTIDE SEQUENCE</scope>
</reference>
<dbReference type="EMBL" id="OU963865">
    <property type="protein sequence ID" value="CAH0388461.1"/>
    <property type="molecule type" value="Genomic_DNA"/>
</dbReference>
<dbReference type="GO" id="GO:0008270">
    <property type="term" value="F:zinc ion binding"/>
    <property type="evidence" value="ECO:0007669"/>
    <property type="project" value="UniProtKB-KW"/>
</dbReference>
<evidence type="ECO:0000256" key="5">
    <source>
        <dbReference type="ARBA" id="ARBA00023242"/>
    </source>
</evidence>
<evidence type="ECO:0000256" key="1">
    <source>
        <dbReference type="ARBA" id="ARBA00004123"/>
    </source>
</evidence>
<keyword evidence="5" id="KW-0539">Nucleus</keyword>
<accession>A0A9P0F1X8</accession>
<dbReference type="InterPro" id="IPR012337">
    <property type="entry name" value="RNaseH-like_sf"/>
</dbReference>
<dbReference type="InterPro" id="IPR052035">
    <property type="entry name" value="ZnF_BED_domain_contain"/>
</dbReference>
<evidence type="ECO:0000256" key="4">
    <source>
        <dbReference type="ARBA" id="ARBA00022833"/>
    </source>
</evidence>
<evidence type="ECO:0000256" key="3">
    <source>
        <dbReference type="ARBA" id="ARBA00022771"/>
    </source>
</evidence>
<keyword evidence="4" id="KW-0862">Zinc</keyword>
<protein>
    <submittedName>
        <fullName evidence="7">Uncharacterized protein</fullName>
    </submittedName>
</protein>
<keyword evidence="3" id="KW-0863">Zinc-finger</keyword>
<evidence type="ECO:0000313" key="8">
    <source>
        <dbReference type="Proteomes" id="UP001152759"/>
    </source>
</evidence>
<keyword evidence="2" id="KW-0479">Metal-binding</keyword>
<feature type="region of interest" description="Disordered" evidence="6">
    <location>
        <begin position="302"/>
        <end position="322"/>
    </location>
</feature>
<name>A0A9P0F1X8_BEMTA</name>
<evidence type="ECO:0000256" key="6">
    <source>
        <dbReference type="SAM" id="MobiDB-lite"/>
    </source>
</evidence>
<evidence type="ECO:0000313" key="7">
    <source>
        <dbReference type="EMBL" id="CAH0388461.1"/>
    </source>
</evidence>
<keyword evidence="8" id="KW-1185">Reference proteome</keyword>
<dbReference type="PANTHER" id="PTHR46481:SF10">
    <property type="entry name" value="ZINC FINGER BED DOMAIN-CONTAINING PROTEIN 39"/>
    <property type="match status" value="1"/>
</dbReference>
<sequence>MNKPKTKFTADGRQYVVIVVLTKRPEEGKKLVFTIHIQQALEEVQKKWDVRVVKIPGGVTDNAPSIVKAVRDTLVSKDKHIPCSGHELNVVAEAVIEEFIEPAGKMKPIVTYGKHSLNFAYELRDVQIASGRPVPLKLLQAFATRSNSYFEMIDRFLVLHKPVDAVLIKHPKAPPMITAQEVQQLKETTDSWAPLMKVTKALSQEKYVTASKTIPLISCLFKELEELKPETEIGERITAEKIKIEILRKDRFGDLENREISICSTILDPRYKRMHLRSASCTSDALTLINRLIRTEALLKNAEKDRETSSGGEEPQIGEDSL</sequence>
<proteinExistence type="predicted"/>
<comment type="subcellular location">
    <subcellularLocation>
        <location evidence="1">Nucleus</location>
    </subcellularLocation>
</comment>
<evidence type="ECO:0000256" key="2">
    <source>
        <dbReference type="ARBA" id="ARBA00022723"/>
    </source>
</evidence>
<dbReference type="Proteomes" id="UP001152759">
    <property type="component" value="Chromosome 4"/>
</dbReference>
<dbReference type="PANTHER" id="PTHR46481">
    <property type="entry name" value="ZINC FINGER BED DOMAIN-CONTAINING PROTEIN 4"/>
    <property type="match status" value="1"/>
</dbReference>
<gene>
    <name evidence="7" type="ORF">BEMITA_LOCUS7373</name>
</gene>
<organism evidence="7 8">
    <name type="scientific">Bemisia tabaci</name>
    <name type="common">Sweetpotato whitefly</name>
    <name type="synonym">Aleurodes tabaci</name>
    <dbReference type="NCBI Taxonomy" id="7038"/>
    <lineage>
        <taxon>Eukaryota</taxon>
        <taxon>Metazoa</taxon>
        <taxon>Ecdysozoa</taxon>
        <taxon>Arthropoda</taxon>
        <taxon>Hexapoda</taxon>
        <taxon>Insecta</taxon>
        <taxon>Pterygota</taxon>
        <taxon>Neoptera</taxon>
        <taxon>Paraneoptera</taxon>
        <taxon>Hemiptera</taxon>
        <taxon>Sternorrhyncha</taxon>
        <taxon>Aleyrodoidea</taxon>
        <taxon>Aleyrodidae</taxon>
        <taxon>Aleyrodinae</taxon>
        <taxon>Bemisia</taxon>
    </lineage>
</organism>
<dbReference type="GO" id="GO:0005634">
    <property type="term" value="C:nucleus"/>
    <property type="evidence" value="ECO:0007669"/>
    <property type="project" value="UniProtKB-SubCell"/>
</dbReference>